<dbReference type="GO" id="GO:0005096">
    <property type="term" value="F:GTPase activator activity"/>
    <property type="evidence" value="ECO:0007669"/>
    <property type="project" value="UniProtKB-KW"/>
</dbReference>
<feature type="region of interest" description="Disordered" evidence="2">
    <location>
        <begin position="569"/>
        <end position="650"/>
    </location>
</feature>
<feature type="region of interest" description="Disordered" evidence="2">
    <location>
        <begin position="1"/>
        <end position="38"/>
    </location>
</feature>
<dbReference type="FunFam" id="1.10.472.80:FF:000038">
    <property type="entry name" value="TBC1 domain family member 5"/>
    <property type="match status" value="1"/>
</dbReference>
<dbReference type="EMBL" id="CVRI01000006">
    <property type="protein sequence ID" value="CRK88223.1"/>
    <property type="molecule type" value="Genomic_DNA"/>
</dbReference>
<evidence type="ECO:0000313" key="4">
    <source>
        <dbReference type="EMBL" id="CRK88223.1"/>
    </source>
</evidence>
<keyword evidence="5" id="KW-1185">Reference proteome</keyword>
<dbReference type="STRING" id="568069.A0A1J1HJK9"/>
<dbReference type="Gene3D" id="1.10.8.270">
    <property type="entry name" value="putative rabgap domain of human tbc1 domain family member 14 like domains"/>
    <property type="match status" value="1"/>
</dbReference>
<dbReference type="FunFam" id="1.10.8.270:FF:000011">
    <property type="entry name" value="TBC1 domain family member 5"/>
    <property type="match status" value="1"/>
</dbReference>
<dbReference type="Pfam" id="PF00566">
    <property type="entry name" value="RabGAP-TBC"/>
    <property type="match status" value="1"/>
</dbReference>
<dbReference type="SMART" id="SM00164">
    <property type="entry name" value="TBC"/>
    <property type="match status" value="1"/>
</dbReference>
<dbReference type="OrthoDB" id="27140at2759"/>
<dbReference type="InterPro" id="IPR000195">
    <property type="entry name" value="Rab-GAP-TBC_dom"/>
</dbReference>
<sequence length="697" mass="79677">MASNGRESVDSKKFDENVKNEQTTIDSDDKEFSRQSSRYGQNVKNYETEWRDLLLLASESGLRKLKEMAVSGELKTSKFRSVCWNVLLGGLNNSPETWIEQRSQQRVKYHEIRRKHIIDTSKLQVEERDNPLSQSNGSFWNQHFRDTELRNLITQDVVRTNPTVEFYHRNNIKEIMIDILFCYGREFPEICYRQGMHEVLANLIFVLHSDHQNLSHIQDETEISLDRTLQNVLNPTFLEEDSYHLFAIIMQSLELFYRINDMTINSSGQLISLPTTNLKKPDIEVLHQLNNIKDKIFAKQDLHLHNHLLKLEISMGFFGIRWLRLLFGREFNLLDLLILWDAIFGVGENLIFTHYVLVAMLVHVRDKLIPSEYPECMSYLMRYPQDADVMLIIRHALFMKSPEKFPCPPNAFVYVATAAKKKKDKKTEDFTIVKLPSNRTSVAFNNTSNARINLGSTLSSIKHGEASKPNVGVNTSLPDDGIVDGYTLDDPQVLKMELQDNYNLMSVSRSKLMIYLSVLRKHIPGNQVDELHQALNGIEELCSLLKPKNEYLFSIPTPVDPAFEAADEDTLQGKATPVSVPKIGSSPKPKSPFSPKTKLNTTPTRGTVSFSVPGPSTSSSPKSVVTRRSFPMSPKKNKSDNPDPYEVPNNKVDKAILEKLKGMSQVELNVMRQSDLGYYDSSEYPQNDPVGERRNSQ</sequence>
<protein>
    <submittedName>
        <fullName evidence="4">CLUMA_CG002004, isoform A</fullName>
    </submittedName>
</protein>
<feature type="region of interest" description="Disordered" evidence="2">
    <location>
        <begin position="673"/>
        <end position="697"/>
    </location>
</feature>
<name>A0A1J1HJK9_9DIPT</name>
<organism evidence="4 5">
    <name type="scientific">Clunio marinus</name>
    <dbReference type="NCBI Taxonomy" id="568069"/>
    <lineage>
        <taxon>Eukaryota</taxon>
        <taxon>Metazoa</taxon>
        <taxon>Ecdysozoa</taxon>
        <taxon>Arthropoda</taxon>
        <taxon>Hexapoda</taxon>
        <taxon>Insecta</taxon>
        <taxon>Pterygota</taxon>
        <taxon>Neoptera</taxon>
        <taxon>Endopterygota</taxon>
        <taxon>Diptera</taxon>
        <taxon>Nematocera</taxon>
        <taxon>Chironomoidea</taxon>
        <taxon>Chironomidae</taxon>
        <taxon>Clunio</taxon>
    </lineage>
</organism>
<feature type="compositionally biased region" description="Low complexity" evidence="2">
    <location>
        <begin position="607"/>
        <end position="626"/>
    </location>
</feature>
<dbReference type="InterPro" id="IPR035969">
    <property type="entry name" value="Rab-GAP_TBC_sf"/>
</dbReference>
<reference evidence="4 5" key="1">
    <citation type="submission" date="2015-04" db="EMBL/GenBank/DDBJ databases">
        <authorList>
            <person name="Syromyatnikov M.Y."/>
            <person name="Popov V.N."/>
        </authorList>
    </citation>
    <scope>NUCLEOTIDE SEQUENCE [LARGE SCALE GENOMIC DNA]</scope>
</reference>
<feature type="compositionally biased region" description="Low complexity" evidence="2">
    <location>
        <begin position="579"/>
        <end position="598"/>
    </location>
</feature>
<feature type="compositionally biased region" description="Basic and acidic residues" evidence="2">
    <location>
        <begin position="7"/>
        <end position="19"/>
    </location>
</feature>
<dbReference type="GO" id="GO:0005737">
    <property type="term" value="C:cytoplasm"/>
    <property type="evidence" value="ECO:0007669"/>
    <property type="project" value="UniProtKB-ARBA"/>
</dbReference>
<dbReference type="AlphaFoldDB" id="A0A1J1HJK9"/>
<dbReference type="SUPFAM" id="SSF47923">
    <property type="entry name" value="Ypt/Rab-GAP domain of gyp1p"/>
    <property type="match status" value="2"/>
</dbReference>
<evidence type="ECO:0000259" key="3">
    <source>
        <dbReference type="PROSITE" id="PS50086"/>
    </source>
</evidence>
<proteinExistence type="predicted"/>
<feature type="domain" description="Rab-GAP TBC" evidence="3">
    <location>
        <begin position="74"/>
        <end position="347"/>
    </location>
</feature>
<accession>A0A1J1HJK9</accession>
<gene>
    <name evidence="4" type="ORF">CLUMA_CG002004</name>
</gene>
<dbReference type="PANTHER" id="PTHR22957">
    <property type="entry name" value="TBC1 DOMAIN FAMILY MEMBER GTPASE-ACTIVATING PROTEIN"/>
    <property type="match status" value="1"/>
</dbReference>
<dbReference type="PROSITE" id="PS50086">
    <property type="entry name" value="TBC_RABGAP"/>
    <property type="match status" value="1"/>
</dbReference>
<dbReference type="Proteomes" id="UP000183832">
    <property type="component" value="Unassembled WGS sequence"/>
</dbReference>
<evidence type="ECO:0000256" key="2">
    <source>
        <dbReference type="SAM" id="MobiDB-lite"/>
    </source>
</evidence>
<evidence type="ECO:0000256" key="1">
    <source>
        <dbReference type="ARBA" id="ARBA00022468"/>
    </source>
</evidence>
<dbReference type="Gene3D" id="1.10.472.80">
    <property type="entry name" value="Ypt/Rab-GAP domain of gyp1p, domain 3"/>
    <property type="match status" value="1"/>
</dbReference>
<keyword evidence="1" id="KW-0343">GTPase activation</keyword>
<dbReference type="PANTHER" id="PTHR22957:SF337">
    <property type="entry name" value="TBC1 DOMAIN FAMILY MEMBER 5"/>
    <property type="match status" value="1"/>
</dbReference>
<evidence type="ECO:0000313" key="5">
    <source>
        <dbReference type="Proteomes" id="UP000183832"/>
    </source>
</evidence>